<dbReference type="AlphaFoldDB" id="A0A3E4SLM7"/>
<evidence type="ECO:0000313" key="4">
    <source>
        <dbReference type="EMBL" id="RGS18497.1"/>
    </source>
</evidence>
<gene>
    <name evidence="4" type="ORF">DWY11_02290</name>
    <name evidence="3" type="ORF">DXC61_01250</name>
    <name evidence="2" type="ORF">NNC55_02690</name>
</gene>
<feature type="transmembrane region" description="Helical" evidence="1">
    <location>
        <begin position="373"/>
        <end position="392"/>
    </location>
</feature>
<keyword evidence="1" id="KW-0472">Membrane</keyword>
<feature type="transmembrane region" description="Helical" evidence="1">
    <location>
        <begin position="423"/>
        <end position="445"/>
    </location>
</feature>
<accession>A0A3E4SLM7</accession>
<evidence type="ECO:0000313" key="5">
    <source>
        <dbReference type="Proteomes" id="UP000261187"/>
    </source>
</evidence>
<feature type="transmembrane region" description="Helical" evidence="1">
    <location>
        <begin position="16"/>
        <end position="37"/>
    </location>
</feature>
<evidence type="ECO:0000313" key="6">
    <source>
        <dbReference type="Proteomes" id="UP000283872"/>
    </source>
</evidence>
<feature type="transmembrane region" description="Helical" evidence="1">
    <location>
        <begin position="97"/>
        <end position="126"/>
    </location>
</feature>
<dbReference type="Proteomes" id="UP000283872">
    <property type="component" value="Unassembled WGS sequence"/>
</dbReference>
<keyword evidence="1" id="KW-1133">Transmembrane helix</keyword>
<evidence type="ECO:0000256" key="1">
    <source>
        <dbReference type="SAM" id="Phobius"/>
    </source>
</evidence>
<keyword evidence="1" id="KW-0812">Transmembrane</keyword>
<comment type="caution">
    <text evidence="4">The sequence shown here is derived from an EMBL/GenBank/DDBJ whole genome shotgun (WGS) entry which is preliminary data.</text>
</comment>
<dbReference type="EMBL" id="JANDWN010000004">
    <property type="protein sequence ID" value="MCP9598871.1"/>
    <property type="molecule type" value="Genomic_DNA"/>
</dbReference>
<dbReference type="EMBL" id="QRVA01000003">
    <property type="protein sequence ID" value="RGS18497.1"/>
    <property type="molecule type" value="Genomic_DNA"/>
</dbReference>
<name>A0A3E4SLM7_9BACT</name>
<feature type="transmembrane region" description="Helical" evidence="1">
    <location>
        <begin position="398"/>
        <end position="416"/>
    </location>
</feature>
<dbReference type="Proteomes" id="UP001204486">
    <property type="component" value="Unassembled WGS sequence"/>
</dbReference>
<dbReference type="EMBL" id="QSSA01000002">
    <property type="protein sequence ID" value="RGL64202.1"/>
    <property type="molecule type" value="Genomic_DNA"/>
</dbReference>
<evidence type="ECO:0000313" key="3">
    <source>
        <dbReference type="EMBL" id="RGL64202.1"/>
    </source>
</evidence>
<dbReference type="PROSITE" id="PS51257">
    <property type="entry name" value="PROKAR_LIPOPROTEIN"/>
    <property type="match status" value="1"/>
</dbReference>
<protein>
    <submittedName>
        <fullName evidence="2">DUF6080 domain-containing protein</fullName>
    </submittedName>
    <submittedName>
        <fullName evidence="4">GtrA family protein</fullName>
    </submittedName>
</protein>
<proteinExistence type="predicted"/>
<organism evidence="4 6">
    <name type="scientific">Segatella copri</name>
    <dbReference type="NCBI Taxonomy" id="165179"/>
    <lineage>
        <taxon>Bacteria</taxon>
        <taxon>Pseudomonadati</taxon>
        <taxon>Bacteroidota</taxon>
        <taxon>Bacteroidia</taxon>
        <taxon>Bacteroidales</taxon>
        <taxon>Prevotellaceae</taxon>
        <taxon>Segatella</taxon>
    </lineage>
</organism>
<sequence length="479" mass="55101">MKKIFDIFKIKKEERVSALIALIIACALNALTVIKYYSQFSQITDNYHKLFVKTFHVAGFDPLTYSIVSHWDTEYNVYRHPLLAFFMYIPNQINQGLIMLTGINCVQFVVGAILVFCAFYSFIFLYRIFREVIGTERFDANLLSAFYFSFAYVMVSAMVPDHFIMSMIILLCTLYITGVCMKKGRQLTIWQTILLFVFTAGVSLNNGLKTYLATLFTNGRKFFSIKYFLIGVILPAALMWAFARWEYRTFVWPKEMARHEAKMKKNKEATAKIYQQYRDSTGVKDSAKVEAAVKKIIKDKAHAKYVRDHKQIWNKNTGKPIAKGEFMNWTDKTTSRSQTLVENFFGESIMLHQQNLLGDVLRNRPVIVKYQSAVNYVVEACIVVLFLLGILAGRKSKFLWLTLTFFLMDAALHIGLGFGINEVYIMTAHYMYALPIAIAFLTLKAKGKSLKWGFRGLMLAITLYLWISNGYLLAGYMLG</sequence>
<reference evidence="2" key="2">
    <citation type="submission" date="2022-07" db="EMBL/GenBank/DDBJ databases">
        <title>Prevotella copri.</title>
        <authorList>
            <person name="Yang C."/>
        </authorList>
    </citation>
    <scope>NUCLEOTIDE SEQUENCE</scope>
    <source>
        <strain evidence="2">HF1476</strain>
    </source>
</reference>
<dbReference type="InterPro" id="IPR045726">
    <property type="entry name" value="DUF6080"/>
</dbReference>
<dbReference type="Proteomes" id="UP000261187">
    <property type="component" value="Unassembled WGS sequence"/>
</dbReference>
<dbReference type="Pfam" id="PF19558">
    <property type="entry name" value="DUF6080"/>
    <property type="match status" value="1"/>
</dbReference>
<reference evidence="5 6" key="1">
    <citation type="submission" date="2018-08" db="EMBL/GenBank/DDBJ databases">
        <title>A genome reference for cultivated species of the human gut microbiota.</title>
        <authorList>
            <person name="Zou Y."/>
            <person name="Xue W."/>
            <person name="Luo G."/>
        </authorList>
    </citation>
    <scope>NUCLEOTIDE SEQUENCE [LARGE SCALE GENOMIC DNA]</scope>
    <source>
        <strain evidence="4 6">AF24-12</strain>
        <strain evidence="3 5">TF06-40</strain>
    </source>
</reference>
<feature type="transmembrane region" description="Helical" evidence="1">
    <location>
        <begin position="457"/>
        <end position="478"/>
    </location>
</feature>
<dbReference type="RefSeq" id="WP_117586424.1">
    <property type="nucleotide sequence ID" value="NZ_JANDWK010000004.1"/>
</dbReference>
<feature type="transmembrane region" description="Helical" evidence="1">
    <location>
        <begin position="224"/>
        <end position="243"/>
    </location>
</feature>
<feature type="transmembrane region" description="Helical" evidence="1">
    <location>
        <begin position="187"/>
        <end position="204"/>
    </location>
</feature>
<evidence type="ECO:0000313" key="2">
    <source>
        <dbReference type="EMBL" id="MCP9598871.1"/>
    </source>
</evidence>
<feature type="transmembrane region" description="Helical" evidence="1">
    <location>
        <begin position="138"/>
        <end position="157"/>
    </location>
</feature>